<proteinExistence type="predicted"/>
<dbReference type="SUPFAM" id="SSF51182">
    <property type="entry name" value="RmlC-like cupins"/>
    <property type="match status" value="1"/>
</dbReference>
<dbReference type="PANTHER" id="PTHR36448">
    <property type="entry name" value="BLR7373 PROTEIN"/>
    <property type="match status" value="1"/>
</dbReference>
<accession>A0A0D0TAV4</accession>
<name>A0A0D0TAV4_9TREE</name>
<dbReference type="InterPro" id="IPR011051">
    <property type="entry name" value="RmlC_Cupin_sf"/>
</dbReference>
<keyword evidence="2" id="KW-1185">Reference proteome</keyword>
<dbReference type="OrthoDB" id="2446447at2759"/>
<reference evidence="1 2" key="1">
    <citation type="submission" date="2015-01" db="EMBL/GenBank/DDBJ databases">
        <title>The Genome Sequence of Cryptococcus gattii Ram5.</title>
        <authorList>
            <consortium name="The Broad Institute Genomics Platform"/>
            <person name="Cuomo C."/>
            <person name="Litvintseva A."/>
            <person name="Chen Y."/>
            <person name="Heitman J."/>
            <person name="Sun S."/>
            <person name="Springer D."/>
            <person name="Dromer F."/>
            <person name="Young S."/>
            <person name="Zeng Q."/>
            <person name="Gargeya S."/>
            <person name="Abouelleil A."/>
            <person name="Alvarado L."/>
            <person name="Chapman S.B."/>
            <person name="Gainer-Dewar J."/>
            <person name="Goldberg J."/>
            <person name="Griggs A."/>
            <person name="Gujja S."/>
            <person name="Hansen M."/>
            <person name="Howarth C."/>
            <person name="Imamovic A."/>
            <person name="Larimer J."/>
            <person name="Murphy C."/>
            <person name="Naylor J."/>
            <person name="Pearson M."/>
            <person name="Priest M."/>
            <person name="Roberts A."/>
            <person name="Saif S."/>
            <person name="Shea T."/>
            <person name="Sykes S."/>
            <person name="Wortman J."/>
            <person name="Nusbaum C."/>
            <person name="Birren B."/>
        </authorList>
    </citation>
    <scope>NUCLEOTIDE SEQUENCE [LARGE SCALE GENOMIC DNA]</scope>
    <source>
        <strain evidence="1 2">Ram5</strain>
    </source>
</reference>
<sequence>MSPVHHYHSTTQEAMVVNSLSARLCFGGPTEEGNIGKLEVEVKQGDVMIVPAGVSHGMLENRGGFGMLGGIQ</sequence>
<dbReference type="InterPro" id="IPR014710">
    <property type="entry name" value="RmlC-like_jellyroll"/>
</dbReference>
<organism evidence="1 2">
    <name type="scientific">Cryptococcus deuterogattii Ram5</name>
    <dbReference type="NCBI Taxonomy" id="1296110"/>
    <lineage>
        <taxon>Eukaryota</taxon>
        <taxon>Fungi</taxon>
        <taxon>Dikarya</taxon>
        <taxon>Basidiomycota</taxon>
        <taxon>Agaricomycotina</taxon>
        <taxon>Tremellomycetes</taxon>
        <taxon>Tremellales</taxon>
        <taxon>Cryptococcaceae</taxon>
        <taxon>Cryptococcus</taxon>
        <taxon>Cryptococcus gattii species complex</taxon>
    </lineage>
</organism>
<dbReference type="EMBL" id="KN847896">
    <property type="protein sequence ID" value="KIR43167.1"/>
    <property type="molecule type" value="Genomic_DNA"/>
</dbReference>
<gene>
    <name evidence="1" type="ORF">I313_00008</name>
</gene>
<dbReference type="InterPro" id="IPR047121">
    <property type="entry name" value="YjiB-like"/>
</dbReference>
<evidence type="ECO:0008006" key="3">
    <source>
        <dbReference type="Google" id="ProtNLM"/>
    </source>
</evidence>
<dbReference type="AlphaFoldDB" id="A0A0D0TAV4"/>
<dbReference type="Proteomes" id="UP000053392">
    <property type="component" value="Unassembled WGS sequence"/>
</dbReference>
<dbReference type="PANTHER" id="PTHR36448:SF3">
    <property type="entry name" value="CUPIN TYPE-2 DOMAIN-CONTAINING PROTEIN"/>
    <property type="match status" value="1"/>
</dbReference>
<dbReference type="Gene3D" id="2.60.120.10">
    <property type="entry name" value="Jelly Rolls"/>
    <property type="match status" value="1"/>
</dbReference>
<protein>
    <recommendedName>
        <fullName evidence="3">Cupin type-1 domain-containing protein</fullName>
    </recommendedName>
</protein>
<dbReference type="HOGENOM" id="CLU_2722151_0_0_1"/>
<evidence type="ECO:0000313" key="2">
    <source>
        <dbReference type="Proteomes" id="UP000053392"/>
    </source>
</evidence>
<evidence type="ECO:0000313" key="1">
    <source>
        <dbReference type="EMBL" id="KIR43167.1"/>
    </source>
</evidence>